<sequence length="309" mass="33599">MQLRIFTEPQQGATYDDLLAVAKATEELGYDAFFRSDHFSGMGGDGLPGPTDAWITLAGLARETSRIRLGTLVSSATFRLPGPFAISVAQVDQMSGGRIELGLGAGWYEAEHTAYGIPFPSVRERFDRLEESFEIITGLWATPVGSTFDYQGEHFQLTDSPALPKPVQNPRPPIIVGGSGKKRTPALAARFADEFNVVFQPLDAAADLIGRVRTACTETGRRPESMTYSAALVLCCGRDEAEFRRRAEAIGREPEELRENGAAGTPDEVAAKIESYRGLGVTRMYLQTLDLSDLDHLDLVASKVAPQLS</sequence>
<protein>
    <submittedName>
        <fullName evidence="7">LLM class F420-dependent oxidoreductase</fullName>
    </submittedName>
</protein>
<dbReference type="Proteomes" id="UP000515663">
    <property type="component" value="Chromosome"/>
</dbReference>
<evidence type="ECO:0000256" key="5">
    <source>
        <dbReference type="SAM" id="MobiDB-lite"/>
    </source>
</evidence>
<keyword evidence="8" id="KW-1185">Reference proteome</keyword>
<reference evidence="8" key="1">
    <citation type="submission" date="2020-07" db="EMBL/GenBank/DDBJ databases">
        <title>novel species isolated from the respiratory tract of Marmot.</title>
        <authorList>
            <person name="Zhang G."/>
        </authorList>
    </citation>
    <scope>NUCLEOTIDE SEQUENCE [LARGE SCALE GENOMIC DNA]</scope>
    <source>
        <strain evidence="8">686</strain>
    </source>
</reference>
<evidence type="ECO:0000313" key="7">
    <source>
        <dbReference type="EMBL" id="QMT02998.1"/>
    </source>
</evidence>
<keyword evidence="1" id="KW-0285">Flavoprotein</keyword>
<name>A0A7D7LYQ3_9ACTN</name>
<dbReference type="RefSeq" id="WP_188329850.1">
    <property type="nucleotide sequence ID" value="NZ_CP059491.1"/>
</dbReference>
<dbReference type="KEGG" id="gji:H1R19_07745"/>
<keyword evidence="4" id="KW-0503">Monooxygenase</keyword>
<evidence type="ECO:0000256" key="1">
    <source>
        <dbReference type="ARBA" id="ARBA00022630"/>
    </source>
</evidence>
<dbReference type="GO" id="GO:0008726">
    <property type="term" value="F:alkanesulfonate monooxygenase activity"/>
    <property type="evidence" value="ECO:0007669"/>
    <property type="project" value="TreeGrafter"/>
</dbReference>
<evidence type="ECO:0000313" key="8">
    <source>
        <dbReference type="Proteomes" id="UP000515663"/>
    </source>
</evidence>
<dbReference type="InterPro" id="IPR011251">
    <property type="entry name" value="Luciferase-like_dom"/>
</dbReference>
<dbReference type="PANTHER" id="PTHR42847:SF4">
    <property type="entry name" value="ALKANESULFONATE MONOOXYGENASE-RELATED"/>
    <property type="match status" value="1"/>
</dbReference>
<dbReference type="Pfam" id="PF00296">
    <property type="entry name" value="Bac_luciferase"/>
    <property type="match status" value="1"/>
</dbReference>
<gene>
    <name evidence="7" type="ORF">H1R19_07745</name>
</gene>
<dbReference type="SUPFAM" id="SSF51679">
    <property type="entry name" value="Bacterial luciferase-like"/>
    <property type="match status" value="1"/>
</dbReference>
<evidence type="ECO:0000256" key="4">
    <source>
        <dbReference type="ARBA" id="ARBA00023033"/>
    </source>
</evidence>
<dbReference type="InterPro" id="IPR050172">
    <property type="entry name" value="SsuD_RutA_monooxygenase"/>
</dbReference>
<dbReference type="PANTHER" id="PTHR42847">
    <property type="entry name" value="ALKANESULFONATE MONOOXYGENASE"/>
    <property type="match status" value="1"/>
</dbReference>
<dbReference type="Gene3D" id="3.20.20.30">
    <property type="entry name" value="Luciferase-like domain"/>
    <property type="match status" value="1"/>
</dbReference>
<keyword evidence="2" id="KW-0288">FMN</keyword>
<dbReference type="NCBIfam" id="TIGR03560">
    <property type="entry name" value="F420_Rv1855c"/>
    <property type="match status" value="1"/>
</dbReference>
<organism evidence="7 8">
    <name type="scientific">Gordonia jinghuaiqii</name>
    <dbReference type="NCBI Taxonomy" id="2758710"/>
    <lineage>
        <taxon>Bacteria</taxon>
        <taxon>Bacillati</taxon>
        <taxon>Actinomycetota</taxon>
        <taxon>Actinomycetes</taxon>
        <taxon>Mycobacteriales</taxon>
        <taxon>Gordoniaceae</taxon>
        <taxon>Gordonia</taxon>
    </lineage>
</organism>
<evidence type="ECO:0000256" key="3">
    <source>
        <dbReference type="ARBA" id="ARBA00023002"/>
    </source>
</evidence>
<accession>A0A7D7LYQ3</accession>
<dbReference type="EMBL" id="CP059491">
    <property type="protein sequence ID" value="QMT02998.1"/>
    <property type="molecule type" value="Genomic_DNA"/>
</dbReference>
<dbReference type="InterPro" id="IPR036661">
    <property type="entry name" value="Luciferase-like_sf"/>
</dbReference>
<dbReference type="GO" id="GO:0046306">
    <property type="term" value="P:alkanesulfonate catabolic process"/>
    <property type="evidence" value="ECO:0007669"/>
    <property type="project" value="TreeGrafter"/>
</dbReference>
<evidence type="ECO:0000256" key="2">
    <source>
        <dbReference type="ARBA" id="ARBA00022643"/>
    </source>
</evidence>
<evidence type="ECO:0000259" key="6">
    <source>
        <dbReference type="Pfam" id="PF00296"/>
    </source>
</evidence>
<dbReference type="InterPro" id="IPR019952">
    <property type="entry name" value="F420_OxRdatse_Rv1855c_pred"/>
</dbReference>
<keyword evidence="3" id="KW-0560">Oxidoreductase</keyword>
<feature type="domain" description="Luciferase-like" evidence="6">
    <location>
        <begin position="6"/>
        <end position="250"/>
    </location>
</feature>
<dbReference type="AlphaFoldDB" id="A0A7D7LYQ3"/>
<feature type="compositionally biased region" description="Pro residues" evidence="5">
    <location>
        <begin position="163"/>
        <end position="173"/>
    </location>
</feature>
<feature type="region of interest" description="Disordered" evidence="5">
    <location>
        <begin position="160"/>
        <end position="180"/>
    </location>
</feature>
<proteinExistence type="predicted"/>